<dbReference type="CDD" id="cd16922">
    <property type="entry name" value="HATPase_EvgS-ArcB-TorS-like"/>
    <property type="match status" value="1"/>
</dbReference>
<dbReference type="Gene3D" id="3.30.565.10">
    <property type="entry name" value="Histidine kinase-like ATPase, C-terminal domain"/>
    <property type="match status" value="1"/>
</dbReference>
<evidence type="ECO:0000259" key="19">
    <source>
        <dbReference type="PROSITE" id="PS50894"/>
    </source>
</evidence>
<accession>A0ABN6S7S7</accession>
<dbReference type="SMART" id="SM00448">
    <property type="entry name" value="REC"/>
    <property type="match status" value="1"/>
</dbReference>
<evidence type="ECO:0000256" key="2">
    <source>
        <dbReference type="ARBA" id="ARBA00004651"/>
    </source>
</evidence>
<keyword evidence="5 15" id="KW-0597">Phosphoprotein</keyword>
<dbReference type="InterPro" id="IPR035965">
    <property type="entry name" value="PAS-like_dom_sf"/>
</dbReference>
<keyword evidence="13" id="KW-0472">Membrane</keyword>
<evidence type="ECO:0000256" key="6">
    <source>
        <dbReference type="ARBA" id="ARBA00022679"/>
    </source>
</evidence>
<feature type="domain" description="HPt" evidence="19">
    <location>
        <begin position="866"/>
        <end position="956"/>
    </location>
</feature>
<keyword evidence="8" id="KW-0547">Nucleotide-binding</keyword>
<dbReference type="InterPro" id="IPR003018">
    <property type="entry name" value="GAF"/>
</dbReference>
<dbReference type="Gene3D" id="3.40.50.2300">
    <property type="match status" value="1"/>
</dbReference>
<dbReference type="Gene3D" id="3.30.450.20">
    <property type="entry name" value="PAS domain"/>
    <property type="match status" value="1"/>
</dbReference>
<dbReference type="CDD" id="cd00130">
    <property type="entry name" value="PAS"/>
    <property type="match status" value="1"/>
</dbReference>
<dbReference type="Gene3D" id="3.30.450.40">
    <property type="match status" value="1"/>
</dbReference>
<dbReference type="Proteomes" id="UP001317742">
    <property type="component" value="Chromosome"/>
</dbReference>
<dbReference type="Gene3D" id="1.20.120.160">
    <property type="entry name" value="HPT domain"/>
    <property type="match status" value="1"/>
</dbReference>
<dbReference type="InterPro" id="IPR029016">
    <property type="entry name" value="GAF-like_dom_sf"/>
</dbReference>
<dbReference type="Pfam" id="PF01590">
    <property type="entry name" value="GAF"/>
    <property type="match status" value="1"/>
</dbReference>
<dbReference type="InterPro" id="IPR013655">
    <property type="entry name" value="PAS_fold_3"/>
</dbReference>
<evidence type="ECO:0000256" key="7">
    <source>
        <dbReference type="ARBA" id="ARBA00022692"/>
    </source>
</evidence>
<dbReference type="Gene3D" id="1.10.287.130">
    <property type="match status" value="1"/>
</dbReference>
<reference evidence="20 21" key="1">
    <citation type="submission" date="2022-08" db="EMBL/GenBank/DDBJ databases">
        <title>Genome Sequence of the sulphate-reducing bacterium, Pseudodesulfovibrio sp. SYK.</title>
        <authorList>
            <person name="Kondo R."/>
            <person name="Kataoka T."/>
        </authorList>
    </citation>
    <scope>NUCLEOTIDE SEQUENCE [LARGE SCALE GENOMIC DNA]</scope>
    <source>
        <strain evidence="20 21">SYK</strain>
    </source>
</reference>
<dbReference type="CDD" id="cd00082">
    <property type="entry name" value="HisKA"/>
    <property type="match status" value="1"/>
</dbReference>
<dbReference type="InterPro" id="IPR011006">
    <property type="entry name" value="CheY-like_superfamily"/>
</dbReference>
<keyword evidence="9" id="KW-0418">Kinase</keyword>
<keyword evidence="21" id="KW-1185">Reference proteome</keyword>
<keyword evidence="10" id="KW-0067">ATP-binding</keyword>
<dbReference type="PANTHER" id="PTHR45339:SF1">
    <property type="entry name" value="HYBRID SIGNAL TRANSDUCTION HISTIDINE KINASE J"/>
    <property type="match status" value="1"/>
</dbReference>
<gene>
    <name evidence="20" type="ORF">SYK_21950</name>
</gene>
<dbReference type="InterPro" id="IPR000014">
    <property type="entry name" value="PAS"/>
</dbReference>
<dbReference type="Pfam" id="PF00072">
    <property type="entry name" value="Response_reg"/>
    <property type="match status" value="1"/>
</dbReference>
<evidence type="ECO:0000256" key="13">
    <source>
        <dbReference type="ARBA" id="ARBA00023136"/>
    </source>
</evidence>
<keyword evidence="4" id="KW-1003">Cell membrane</keyword>
<dbReference type="EMBL" id="AP026709">
    <property type="protein sequence ID" value="BDQ37835.1"/>
    <property type="molecule type" value="Genomic_DNA"/>
</dbReference>
<dbReference type="InterPro" id="IPR001789">
    <property type="entry name" value="Sig_transdc_resp-reg_receiver"/>
</dbReference>
<evidence type="ECO:0000256" key="11">
    <source>
        <dbReference type="ARBA" id="ARBA00022989"/>
    </source>
</evidence>
<evidence type="ECO:0000256" key="9">
    <source>
        <dbReference type="ARBA" id="ARBA00022777"/>
    </source>
</evidence>
<feature type="domain" description="Response regulatory" evidence="17">
    <location>
        <begin position="704"/>
        <end position="825"/>
    </location>
</feature>
<dbReference type="SMART" id="SM00065">
    <property type="entry name" value="GAF"/>
    <property type="match status" value="1"/>
</dbReference>
<evidence type="ECO:0000256" key="12">
    <source>
        <dbReference type="ARBA" id="ARBA00023012"/>
    </source>
</evidence>
<evidence type="ECO:0000256" key="5">
    <source>
        <dbReference type="ARBA" id="ARBA00022553"/>
    </source>
</evidence>
<dbReference type="SUPFAM" id="SSF47226">
    <property type="entry name" value="Histidine-containing phosphotransfer domain, HPT domain"/>
    <property type="match status" value="1"/>
</dbReference>
<dbReference type="InterPro" id="IPR008207">
    <property type="entry name" value="Sig_transdc_His_kin_Hpt_dom"/>
</dbReference>
<keyword evidence="6" id="KW-0808">Transferase</keyword>
<evidence type="ECO:0000256" key="15">
    <source>
        <dbReference type="PROSITE-ProRule" id="PRU00169"/>
    </source>
</evidence>
<dbReference type="PROSITE" id="PS50894">
    <property type="entry name" value="HPT"/>
    <property type="match status" value="1"/>
</dbReference>
<proteinExistence type="predicted"/>
<feature type="modified residue" description="Phosphohistidine" evidence="14">
    <location>
        <position position="905"/>
    </location>
</feature>
<dbReference type="Pfam" id="PF02518">
    <property type="entry name" value="HATPase_c"/>
    <property type="match status" value="1"/>
</dbReference>
<dbReference type="InterPro" id="IPR004358">
    <property type="entry name" value="Sig_transdc_His_kin-like_C"/>
</dbReference>
<evidence type="ECO:0000313" key="21">
    <source>
        <dbReference type="Proteomes" id="UP001317742"/>
    </source>
</evidence>
<evidence type="ECO:0000259" key="18">
    <source>
        <dbReference type="PROSITE" id="PS50113"/>
    </source>
</evidence>
<keyword evidence="7" id="KW-0812">Transmembrane</keyword>
<dbReference type="SUPFAM" id="SSF52172">
    <property type="entry name" value="CheY-like"/>
    <property type="match status" value="2"/>
</dbReference>
<dbReference type="SUPFAM" id="SSF47384">
    <property type="entry name" value="Homodimeric domain of signal transducing histidine kinase"/>
    <property type="match status" value="1"/>
</dbReference>
<evidence type="ECO:0000256" key="3">
    <source>
        <dbReference type="ARBA" id="ARBA00012438"/>
    </source>
</evidence>
<dbReference type="PRINTS" id="PR00344">
    <property type="entry name" value="BCTRLSENSOR"/>
</dbReference>
<dbReference type="CDD" id="cd17546">
    <property type="entry name" value="REC_hyHK_CKI1_RcsC-like"/>
    <property type="match status" value="1"/>
</dbReference>
<dbReference type="SMART" id="SM00388">
    <property type="entry name" value="HisKA"/>
    <property type="match status" value="1"/>
</dbReference>
<keyword evidence="12" id="KW-0902">Two-component regulatory system</keyword>
<dbReference type="PROSITE" id="PS50110">
    <property type="entry name" value="RESPONSE_REGULATORY"/>
    <property type="match status" value="1"/>
</dbReference>
<evidence type="ECO:0000259" key="17">
    <source>
        <dbReference type="PROSITE" id="PS50110"/>
    </source>
</evidence>
<feature type="domain" description="Histidine kinase" evidence="16">
    <location>
        <begin position="462"/>
        <end position="683"/>
    </location>
</feature>
<evidence type="ECO:0000259" key="16">
    <source>
        <dbReference type="PROSITE" id="PS50109"/>
    </source>
</evidence>
<dbReference type="Pfam" id="PF00512">
    <property type="entry name" value="HisKA"/>
    <property type="match status" value="1"/>
</dbReference>
<organism evidence="20 21">
    <name type="scientific">Pseudodesulfovibrio nedwellii</name>
    <dbReference type="NCBI Taxonomy" id="2973072"/>
    <lineage>
        <taxon>Bacteria</taxon>
        <taxon>Pseudomonadati</taxon>
        <taxon>Thermodesulfobacteriota</taxon>
        <taxon>Desulfovibrionia</taxon>
        <taxon>Desulfovibrionales</taxon>
        <taxon>Desulfovibrionaceae</taxon>
    </lineage>
</organism>
<dbReference type="InterPro" id="IPR003594">
    <property type="entry name" value="HATPase_dom"/>
</dbReference>
<protein>
    <recommendedName>
        <fullName evidence="3">histidine kinase</fullName>
        <ecNumber evidence="3">2.7.13.3</ecNumber>
    </recommendedName>
</protein>
<feature type="domain" description="PAC" evidence="18">
    <location>
        <begin position="208"/>
        <end position="260"/>
    </location>
</feature>
<evidence type="ECO:0000256" key="10">
    <source>
        <dbReference type="ARBA" id="ARBA00022840"/>
    </source>
</evidence>
<dbReference type="InterPro" id="IPR000700">
    <property type="entry name" value="PAS-assoc_C"/>
</dbReference>
<feature type="modified residue" description="4-aspartylphosphate" evidence="15">
    <location>
        <position position="755"/>
    </location>
</feature>
<comment type="catalytic activity">
    <reaction evidence="1">
        <text>ATP + protein L-histidine = ADP + protein N-phospho-L-histidine.</text>
        <dbReference type="EC" id="2.7.13.3"/>
    </reaction>
</comment>
<evidence type="ECO:0000256" key="14">
    <source>
        <dbReference type="PROSITE-ProRule" id="PRU00110"/>
    </source>
</evidence>
<evidence type="ECO:0000256" key="8">
    <source>
        <dbReference type="ARBA" id="ARBA00022741"/>
    </source>
</evidence>
<comment type="subcellular location">
    <subcellularLocation>
        <location evidence="2">Cell membrane</location>
        <topology evidence="2">Multi-pass membrane protein</topology>
    </subcellularLocation>
</comment>
<dbReference type="SUPFAM" id="SSF55785">
    <property type="entry name" value="PYP-like sensor domain (PAS domain)"/>
    <property type="match status" value="1"/>
</dbReference>
<dbReference type="InterPro" id="IPR003661">
    <property type="entry name" value="HisK_dim/P_dom"/>
</dbReference>
<evidence type="ECO:0000313" key="20">
    <source>
        <dbReference type="EMBL" id="BDQ37835.1"/>
    </source>
</evidence>
<name>A0ABN6S7S7_9BACT</name>
<dbReference type="PROSITE" id="PS50109">
    <property type="entry name" value="HIS_KIN"/>
    <property type="match status" value="1"/>
</dbReference>
<evidence type="ECO:0000256" key="1">
    <source>
        <dbReference type="ARBA" id="ARBA00000085"/>
    </source>
</evidence>
<dbReference type="InterPro" id="IPR005467">
    <property type="entry name" value="His_kinase_dom"/>
</dbReference>
<dbReference type="InterPro" id="IPR036097">
    <property type="entry name" value="HisK_dim/P_sf"/>
</dbReference>
<dbReference type="PANTHER" id="PTHR45339">
    <property type="entry name" value="HYBRID SIGNAL TRANSDUCTION HISTIDINE KINASE J"/>
    <property type="match status" value="1"/>
</dbReference>
<keyword evidence="11" id="KW-1133">Transmembrane helix</keyword>
<dbReference type="PROSITE" id="PS50113">
    <property type="entry name" value="PAC"/>
    <property type="match status" value="1"/>
</dbReference>
<dbReference type="SMART" id="SM00387">
    <property type="entry name" value="HATPase_c"/>
    <property type="match status" value="1"/>
</dbReference>
<dbReference type="InterPro" id="IPR036890">
    <property type="entry name" value="HATPase_C_sf"/>
</dbReference>
<evidence type="ECO:0000256" key="4">
    <source>
        <dbReference type="ARBA" id="ARBA00022475"/>
    </source>
</evidence>
<dbReference type="EC" id="2.7.13.3" evidence="3"/>
<dbReference type="SUPFAM" id="SSF55781">
    <property type="entry name" value="GAF domain-like"/>
    <property type="match status" value="1"/>
</dbReference>
<dbReference type="Pfam" id="PF08447">
    <property type="entry name" value="PAS_3"/>
    <property type="match status" value="1"/>
</dbReference>
<sequence length="963" mass="108032">MCDGEAEANLKLLVLAGKNVESASIVLMVQGYEYSLVHLASVSRGVRRLDKHDADCVLLVPDEGDTTWLRAVQRIRNEYGVHVIVVTNGGHEDKARALGLFDFFSQAQALPENMTRSLRHLESRLMLERQLDKERFMHEWMEETDRFGRWEMDSQSRVKWSKGFRRIMERGCHSLTEDFDSIRACVHPEDVEVFDRANEATFEQGWPLDFEYRIQGKNNTVNYLHVNREVELDDAGNLRRAYGMVRDVSLQKELEEMLFRRDAILQVLTSFAGRFLRKADWEEGIGSALDELGKAADITRVFLFSKSEEGSSEETLSLNYEWVADGFPSLVGKPEFINQSFSPQYDSWRIPLLRRKIICGHVKDFRKGERGFFEATGVKSVMIVPVFAGNTWWGFLGFSEHRMERDWLPVEIESLTLAANLFGSAIHYGRMGEKLVSANRSAEEASAVALEANLAKSMFLANMSHEIRTPISGILGMAEMVVTTGLTDEQREHMDMIRDAAGSLLHIVNDILDISKIEAGKMELKPVDFDFRAALETSVRSFGPQADVSNIAFRYSVSKDVPTVLNGDSDRLGQILWNLLGNALKFTERGLVELTVSVTRQESGRICLLFKVRDTGTGISEDKLESIFDSFTQADSSLRKKHQGTGLGLTISRQLVNMMGGEIGVESEQGFGSTFHFTAWFGVAKEQEVEEVRAPLTPKTLHLNILLAEDNPLNRKYLTHFLSMFGHTITTAENGIEALNILETQGKSIDLVLMDVQMPEMSGIEATQAIRESDGKLYDRSIPIIALTAYAMKGDKERMLDSGMNDYVSKPVDMHELSDAIIRSMGDRCPQGRAGASSVQASGKNVEGVISVKLDMQALIDRFEGNMALLKDILDLFVVEAEEKIVNLDKATEIRDAKMMGASLHSITNIASHVLAMELVKKSRELEKWCYLGRLDSVIEELGPLKSSFKELVKVVSAEAVKL</sequence>
<dbReference type="SUPFAM" id="SSF55874">
    <property type="entry name" value="ATPase domain of HSP90 chaperone/DNA topoisomerase II/histidine kinase"/>
    <property type="match status" value="1"/>
</dbReference>
<dbReference type="InterPro" id="IPR036641">
    <property type="entry name" value="HPT_dom_sf"/>
</dbReference>